<keyword evidence="2" id="KW-1185">Reference proteome</keyword>
<reference evidence="1" key="1">
    <citation type="submission" date="2019-10" db="EMBL/GenBank/DDBJ databases">
        <authorList>
            <consortium name="DOE Joint Genome Institute"/>
            <person name="Kuo A."/>
            <person name="Miyauchi S."/>
            <person name="Kiss E."/>
            <person name="Drula E."/>
            <person name="Kohler A."/>
            <person name="Sanchez-Garcia M."/>
            <person name="Andreopoulos B."/>
            <person name="Barry K.W."/>
            <person name="Bonito G."/>
            <person name="Buee M."/>
            <person name="Carver A."/>
            <person name="Chen C."/>
            <person name="Cichocki N."/>
            <person name="Clum A."/>
            <person name="Culley D."/>
            <person name="Crous P.W."/>
            <person name="Fauchery L."/>
            <person name="Girlanda M."/>
            <person name="Hayes R."/>
            <person name="Keri Z."/>
            <person name="Labutti K."/>
            <person name="Lipzen A."/>
            <person name="Lombard V."/>
            <person name="Magnuson J."/>
            <person name="Maillard F."/>
            <person name="Morin E."/>
            <person name="Murat C."/>
            <person name="Nolan M."/>
            <person name="Ohm R."/>
            <person name="Pangilinan J."/>
            <person name="Pereira M."/>
            <person name="Perotto S."/>
            <person name="Peter M."/>
            <person name="Riley R."/>
            <person name="Sitrit Y."/>
            <person name="Stielow B."/>
            <person name="Szollosi G."/>
            <person name="Zifcakova L."/>
            <person name="Stursova M."/>
            <person name="Spatafora J.W."/>
            <person name="Tedersoo L."/>
            <person name="Vaario L.-M."/>
            <person name="Yamada A."/>
            <person name="Yan M."/>
            <person name="Wang P."/>
            <person name="Xu J."/>
            <person name="Bruns T."/>
            <person name="Baldrian P."/>
            <person name="Vilgalys R."/>
            <person name="Henrissat B."/>
            <person name="Grigoriev I.V."/>
            <person name="Hibbett D."/>
            <person name="Nagy L.G."/>
            <person name="Martin F.M."/>
        </authorList>
    </citation>
    <scope>NUCLEOTIDE SEQUENCE</scope>
    <source>
        <strain evidence="1">P2</strain>
    </source>
</reference>
<organism evidence="1 2">
    <name type="scientific">Thelephora ganbajun</name>
    <name type="common">Ganba fungus</name>
    <dbReference type="NCBI Taxonomy" id="370292"/>
    <lineage>
        <taxon>Eukaryota</taxon>
        <taxon>Fungi</taxon>
        <taxon>Dikarya</taxon>
        <taxon>Basidiomycota</taxon>
        <taxon>Agaricomycotina</taxon>
        <taxon>Agaricomycetes</taxon>
        <taxon>Thelephorales</taxon>
        <taxon>Thelephoraceae</taxon>
        <taxon>Thelephora</taxon>
    </lineage>
</organism>
<gene>
    <name evidence="1" type="ORF">BDM02DRAFT_3109288</name>
</gene>
<comment type="caution">
    <text evidence="1">The sequence shown here is derived from an EMBL/GenBank/DDBJ whole genome shotgun (WGS) entry which is preliminary data.</text>
</comment>
<sequence length="80" mass="8691">MPTRFSLLFLIAAGSVVAGQGPFTSSLVYDPNHSTSISTKFTTIRTTVIVTLTGLSFFPRGKGAYTHLIFSIQLSRLQQP</sequence>
<evidence type="ECO:0000313" key="1">
    <source>
        <dbReference type="EMBL" id="KAF9652299.1"/>
    </source>
</evidence>
<evidence type="ECO:0000313" key="2">
    <source>
        <dbReference type="Proteomes" id="UP000886501"/>
    </source>
</evidence>
<proteinExistence type="predicted"/>
<protein>
    <submittedName>
        <fullName evidence="1">Uncharacterized protein</fullName>
    </submittedName>
</protein>
<name>A0ACB6ZS22_THEGA</name>
<reference evidence="1" key="2">
    <citation type="journal article" date="2020" name="Nat. Commun.">
        <title>Large-scale genome sequencing of mycorrhizal fungi provides insights into the early evolution of symbiotic traits.</title>
        <authorList>
            <person name="Miyauchi S."/>
            <person name="Kiss E."/>
            <person name="Kuo A."/>
            <person name="Drula E."/>
            <person name="Kohler A."/>
            <person name="Sanchez-Garcia M."/>
            <person name="Morin E."/>
            <person name="Andreopoulos B."/>
            <person name="Barry K.W."/>
            <person name="Bonito G."/>
            <person name="Buee M."/>
            <person name="Carver A."/>
            <person name="Chen C."/>
            <person name="Cichocki N."/>
            <person name="Clum A."/>
            <person name="Culley D."/>
            <person name="Crous P.W."/>
            <person name="Fauchery L."/>
            <person name="Girlanda M."/>
            <person name="Hayes R.D."/>
            <person name="Keri Z."/>
            <person name="LaButti K."/>
            <person name="Lipzen A."/>
            <person name="Lombard V."/>
            <person name="Magnuson J."/>
            <person name="Maillard F."/>
            <person name="Murat C."/>
            <person name="Nolan M."/>
            <person name="Ohm R.A."/>
            <person name="Pangilinan J."/>
            <person name="Pereira M.F."/>
            <person name="Perotto S."/>
            <person name="Peter M."/>
            <person name="Pfister S."/>
            <person name="Riley R."/>
            <person name="Sitrit Y."/>
            <person name="Stielow J.B."/>
            <person name="Szollosi G."/>
            <person name="Zifcakova L."/>
            <person name="Stursova M."/>
            <person name="Spatafora J.W."/>
            <person name="Tedersoo L."/>
            <person name="Vaario L.M."/>
            <person name="Yamada A."/>
            <person name="Yan M."/>
            <person name="Wang P."/>
            <person name="Xu J."/>
            <person name="Bruns T."/>
            <person name="Baldrian P."/>
            <person name="Vilgalys R."/>
            <person name="Dunand C."/>
            <person name="Henrissat B."/>
            <person name="Grigoriev I.V."/>
            <person name="Hibbett D."/>
            <person name="Nagy L.G."/>
            <person name="Martin F.M."/>
        </authorList>
    </citation>
    <scope>NUCLEOTIDE SEQUENCE</scope>
    <source>
        <strain evidence="1">P2</strain>
    </source>
</reference>
<dbReference type="EMBL" id="MU117969">
    <property type="protein sequence ID" value="KAF9652299.1"/>
    <property type="molecule type" value="Genomic_DNA"/>
</dbReference>
<accession>A0ACB6ZS22</accession>
<dbReference type="Proteomes" id="UP000886501">
    <property type="component" value="Unassembled WGS sequence"/>
</dbReference>